<dbReference type="PANTHER" id="PTHR30136">
    <property type="entry name" value="HELIX-TURN-HELIX TRANSCRIPTIONAL REGULATOR, ICLR FAMILY"/>
    <property type="match status" value="1"/>
</dbReference>
<sequence length="263" mass="27841">MSTDMKQAKRTAAGSSLETSAGKALALLGALGGPRPVMGVSELAKAVSVPKSTAHRLLVVLTESGYVRRAGDKYALSTRAFELGNQVAVARANGLRDRAMPVLSELYAQTREAVHLGVPEGSSVLYVEKLFGPESVRVDTAVGMRRPQYATALGKAMLAFSELGSGGSVPARFYRFTAFTIGTPDLLGRVLERVRQEGYSTDFEEAFLGVSCIAVPVFDRRSGKPVAALSLSTAAAGRAVLRYRSVMLKAADQLSGRVSTLLA</sequence>
<dbReference type="SUPFAM" id="SSF55781">
    <property type="entry name" value="GAF domain-like"/>
    <property type="match status" value="1"/>
</dbReference>
<feature type="domain" description="IclR-ED" evidence="5">
    <location>
        <begin position="79"/>
        <end position="260"/>
    </location>
</feature>
<name>A0ABN2N8I1_9PSEU</name>
<dbReference type="InterPro" id="IPR050707">
    <property type="entry name" value="HTH_MetabolicPath_Reg"/>
</dbReference>
<keyword evidence="3" id="KW-0804">Transcription</keyword>
<evidence type="ECO:0000256" key="3">
    <source>
        <dbReference type="ARBA" id="ARBA00023163"/>
    </source>
</evidence>
<dbReference type="InterPro" id="IPR014757">
    <property type="entry name" value="Tscrpt_reg_IclR_C"/>
</dbReference>
<evidence type="ECO:0000259" key="4">
    <source>
        <dbReference type="PROSITE" id="PS51077"/>
    </source>
</evidence>
<evidence type="ECO:0000313" key="7">
    <source>
        <dbReference type="Proteomes" id="UP001500449"/>
    </source>
</evidence>
<gene>
    <name evidence="6" type="primary">kdgR_2</name>
    <name evidence="6" type="ORF">GCM10009836_42230</name>
</gene>
<comment type="caution">
    <text evidence="6">The sequence shown here is derived from an EMBL/GenBank/DDBJ whole genome shotgun (WGS) entry which is preliminary data.</text>
</comment>
<keyword evidence="7" id="KW-1185">Reference proteome</keyword>
<accession>A0ABN2N8I1</accession>
<keyword evidence="1" id="KW-0805">Transcription regulation</keyword>
<proteinExistence type="predicted"/>
<evidence type="ECO:0000313" key="6">
    <source>
        <dbReference type="EMBL" id="GAA1857586.1"/>
    </source>
</evidence>
<keyword evidence="2 6" id="KW-0238">DNA-binding</keyword>
<dbReference type="Pfam" id="PF01614">
    <property type="entry name" value="IclR_C"/>
    <property type="match status" value="1"/>
</dbReference>
<dbReference type="PROSITE" id="PS51077">
    <property type="entry name" value="HTH_ICLR"/>
    <property type="match status" value="1"/>
</dbReference>
<dbReference type="Proteomes" id="UP001500449">
    <property type="component" value="Unassembled WGS sequence"/>
</dbReference>
<dbReference type="Gene3D" id="1.10.10.10">
    <property type="entry name" value="Winged helix-like DNA-binding domain superfamily/Winged helix DNA-binding domain"/>
    <property type="match status" value="1"/>
</dbReference>
<dbReference type="PANTHER" id="PTHR30136:SF35">
    <property type="entry name" value="HTH-TYPE TRANSCRIPTIONAL REGULATOR RV1719"/>
    <property type="match status" value="1"/>
</dbReference>
<dbReference type="SMART" id="SM00346">
    <property type="entry name" value="HTH_ICLR"/>
    <property type="match status" value="1"/>
</dbReference>
<dbReference type="InterPro" id="IPR036388">
    <property type="entry name" value="WH-like_DNA-bd_sf"/>
</dbReference>
<dbReference type="InterPro" id="IPR029016">
    <property type="entry name" value="GAF-like_dom_sf"/>
</dbReference>
<reference evidence="6 7" key="1">
    <citation type="journal article" date="2019" name="Int. J. Syst. Evol. Microbiol.">
        <title>The Global Catalogue of Microorganisms (GCM) 10K type strain sequencing project: providing services to taxonomists for standard genome sequencing and annotation.</title>
        <authorList>
            <consortium name="The Broad Institute Genomics Platform"/>
            <consortium name="The Broad Institute Genome Sequencing Center for Infectious Disease"/>
            <person name="Wu L."/>
            <person name="Ma J."/>
        </authorList>
    </citation>
    <scope>NUCLEOTIDE SEQUENCE [LARGE SCALE GENOMIC DNA]</scope>
    <source>
        <strain evidence="6 7">JCM 16009</strain>
    </source>
</reference>
<evidence type="ECO:0000256" key="1">
    <source>
        <dbReference type="ARBA" id="ARBA00023015"/>
    </source>
</evidence>
<dbReference type="InterPro" id="IPR005471">
    <property type="entry name" value="Tscrpt_reg_IclR_N"/>
</dbReference>
<protein>
    <submittedName>
        <fullName evidence="6">DNA-binding transcriptional regulator KdgR</fullName>
    </submittedName>
</protein>
<dbReference type="SUPFAM" id="SSF46785">
    <property type="entry name" value="Winged helix' DNA-binding domain"/>
    <property type="match status" value="1"/>
</dbReference>
<dbReference type="RefSeq" id="WP_344419654.1">
    <property type="nucleotide sequence ID" value="NZ_BAAAQK010000014.1"/>
</dbReference>
<dbReference type="GO" id="GO:0003677">
    <property type="term" value="F:DNA binding"/>
    <property type="evidence" value="ECO:0007669"/>
    <property type="project" value="UniProtKB-KW"/>
</dbReference>
<feature type="domain" description="HTH iclR-type" evidence="4">
    <location>
        <begin position="18"/>
        <end position="78"/>
    </location>
</feature>
<organism evidence="6 7">
    <name type="scientific">Pseudonocardia ailaonensis</name>
    <dbReference type="NCBI Taxonomy" id="367279"/>
    <lineage>
        <taxon>Bacteria</taxon>
        <taxon>Bacillati</taxon>
        <taxon>Actinomycetota</taxon>
        <taxon>Actinomycetes</taxon>
        <taxon>Pseudonocardiales</taxon>
        <taxon>Pseudonocardiaceae</taxon>
        <taxon>Pseudonocardia</taxon>
    </lineage>
</organism>
<dbReference type="Gene3D" id="3.30.450.40">
    <property type="match status" value="1"/>
</dbReference>
<dbReference type="InterPro" id="IPR036390">
    <property type="entry name" value="WH_DNA-bd_sf"/>
</dbReference>
<evidence type="ECO:0000256" key="2">
    <source>
        <dbReference type="ARBA" id="ARBA00023125"/>
    </source>
</evidence>
<dbReference type="Pfam" id="PF09339">
    <property type="entry name" value="HTH_IclR"/>
    <property type="match status" value="1"/>
</dbReference>
<dbReference type="PROSITE" id="PS51078">
    <property type="entry name" value="ICLR_ED"/>
    <property type="match status" value="1"/>
</dbReference>
<evidence type="ECO:0000259" key="5">
    <source>
        <dbReference type="PROSITE" id="PS51078"/>
    </source>
</evidence>
<dbReference type="EMBL" id="BAAAQK010000014">
    <property type="protein sequence ID" value="GAA1857586.1"/>
    <property type="molecule type" value="Genomic_DNA"/>
</dbReference>